<dbReference type="EMBL" id="JAHRIQ010092237">
    <property type="protein sequence ID" value="MEQ2250350.1"/>
    <property type="molecule type" value="Genomic_DNA"/>
</dbReference>
<dbReference type="InterPro" id="IPR013783">
    <property type="entry name" value="Ig-like_fold"/>
</dbReference>
<dbReference type="PANTHER" id="PTHR11412">
    <property type="entry name" value="MACROGLOBULIN / COMPLEMENT"/>
    <property type="match status" value="1"/>
</dbReference>
<evidence type="ECO:0000313" key="2">
    <source>
        <dbReference type="Proteomes" id="UP001482620"/>
    </source>
</evidence>
<keyword evidence="2" id="KW-1185">Reference proteome</keyword>
<accession>A0ABV0UYV4</accession>
<dbReference type="SUPFAM" id="SSF81296">
    <property type="entry name" value="E set domains"/>
    <property type="match status" value="1"/>
</dbReference>
<proteinExistence type="predicted"/>
<protein>
    <submittedName>
        <fullName evidence="1">Uncharacterized protein</fullName>
    </submittedName>
</protein>
<comment type="caution">
    <text evidence="1">The sequence shown here is derived from an EMBL/GenBank/DDBJ whole genome shotgun (WGS) entry which is preliminary data.</text>
</comment>
<dbReference type="InterPro" id="IPR014756">
    <property type="entry name" value="Ig_E-set"/>
</dbReference>
<sequence>MSQIYFLGQVKVTAAPSSDYTLTPLSGDQYTSCLCGSERKTLSWTMNPTALGVVNVTVTAEAVSSDASCDNEVVSVPDRGRVDVVTRPLIVKAEGLEVAKTHNWLLCPKGQYGVHETQTATNCS</sequence>
<dbReference type="Gene3D" id="2.60.40.10">
    <property type="entry name" value="Immunoglobulins"/>
    <property type="match status" value="1"/>
</dbReference>
<gene>
    <name evidence="1" type="ORF">ILYODFUR_039114</name>
</gene>
<dbReference type="PANTHER" id="PTHR11412:SF150">
    <property type="entry name" value="ALPHA-2-MACROGLOBULIN-RELATED"/>
    <property type="match status" value="1"/>
</dbReference>
<dbReference type="Proteomes" id="UP001482620">
    <property type="component" value="Unassembled WGS sequence"/>
</dbReference>
<evidence type="ECO:0000313" key="1">
    <source>
        <dbReference type="EMBL" id="MEQ2250350.1"/>
    </source>
</evidence>
<organism evidence="1 2">
    <name type="scientific">Ilyodon furcidens</name>
    <name type="common">goldbreast splitfin</name>
    <dbReference type="NCBI Taxonomy" id="33524"/>
    <lineage>
        <taxon>Eukaryota</taxon>
        <taxon>Metazoa</taxon>
        <taxon>Chordata</taxon>
        <taxon>Craniata</taxon>
        <taxon>Vertebrata</taxon>
        <taxon>Euteleostomi</taxon>
        <taxon>Actinopterygii</taxon>
        <taxon>Neopterygii</taxon>
        <taxon>Teleostei</taxon>
        <taxon>Neoteleostei</taxon>
        <taxon>Acanthomorphata</taxon>
        <taxon>Ovalentaria</taxon>
        <taxon>Atherinomorphae</taxon>
        <taxon>Cyprinodontiformes</taxon>
        <taxon>Goodeidae</taxon>
        <taxon>Ilyodon</taxon>
    </lineage>
</organism>
<dbReference type="InterPro" id="IPR050473">
    <property type="entry name" value="A2M/Complement_sys"/>
</dbReference>
<reference evidence="1 2" key="1">
    <citation type="submission" date="2021-06" db="EMBL/GenBank/DDBJ databases">
        <authorList>
            <person name="Palmer J.M."/>
        </authorList>
    </citation>
    <scope>NUCLEOTIDE SEQUENCE [LARGE SCALE GENOMIC DNA]</scope>
    <source>
        <strain evidence="2">if_2019</strain>
        <tissue evidence="1">Muscle</tissue>
    </source>
</reference>
<name>A0ABV0UYV4_9TELE</name>